<evidence type="ECO:0000256" key="2">
    <source>
        <dbReference type="ARBA" id="ARBA00022980"/>
    </source>
</evidence>
<evidence type="ECO:0000256" key="5">
    <source>
        <dbReference type="ARBA" id="ARBA00035325"/>
    </source>
</evidence>
<name>A0A8K0CF90_IGNLU</name>
<keyword evidence="3 6" id="KW-0687">Ribonucleoprotein</keyword>
<dbReference type="NCBIfam" id="TIGR01038">
    <property type="entry name" value="uL22_arch_euk"/>
    <property type="match status" value="1"/>
</dbReference>
<dbReference type="AlphaFoldDB" id="A0A8K0CF90"/>
<protein>
    <recommendedName>
        <fullName evidence="4">Large ribosomal subunit protein uL22</fullName>
    </recommendedName>
    <alternativeName>
        <fullName evidence="5">60S ribosomal protein L17</fullName>
    </alternativeName>
</protein>
<evidence type="ECO:0000313" key="7">
    <source>
        <dbReference type="EMBL" id="KAF2882700.1"/>
    </source>
</evidence>
<dbReference type="Gene3D" id="3.90.470.10">
    <property type="entry name" value="Ribosomal protein L22/L17"/>
    <property type="match status" value="1"/>
</dbReference>
<sequence>MGKNSGYSYLSDPANTCRAKASNMRVHFKNTVETASVLRGMTVSRATAYLKNVIAHKECAPFKKYKGGVGRTAQAKAFKTTQGRWPEKSAKFLLDLLKNAVSNAEFKGMDCDNLYIVHLQVNPAQLNRRRTFRAHGRITPYMGHHCHFEIVLGEKGN</sequence>
<evidence type="ECO:0000256" key="3">
    <source>
        <dbReference type="ARBA" id="ARBA00023274"/>
    </source>
</evidence>
<evidence type="ECO:0000256" key="1">
    <source>
        <dbReference type="ARBA" id="ARBA00009451"/>
    </source>
</evidence>
<reference evidence="7" key="1">
    <citation type="submission" date="2019-08" db="EMBL/GenBank/DDBJ databases">
        <title>The genome of the North American firefly Photinus pyralis.</title>
        <authorList>
            <consortium name="Photinus pyralis genome working group"/>
            <person name="Fallon T.R."/>
            <person name="Sander Lower S.E."/>
            <person name="Weng J.-K."/>
        </authorList>
    </citation>
    <scope>NUCLEOTIDE SEQUENCE</scope>
    <source>
        <strain evidence="7">TRF0915ILg1</strain>
        <tissue evidence="7">Whole body</tissue>
    </source>
</reference>
<dbReference type="CDD" id="cd00336">
    <property type="entry name" value="Ribosomal_L22"/>
    <property type="match status" value="1"/>
</dbReference>
<dbReference type="GO" id="GO:0022625">
    <property type="term" value="C:cytosolic large ribosomal subunit"/>
    <property type="evidence" value="ECO:0007669"/>
    <property type="project" value="TreeGrafter"/>
</dbReference>
<dbReference type="InterPro" id="IPR005721">
    <property type="entry name" value="Ribosomal_uL22_euk/arc"/>
</dbReference>
<dbReference type="Pfam" id="PF00237">
    <property type="entry name" value="Ribosomal_L22"/>
    <property type="match status" value="1"/>
</dbReference>
<dbReference type="PANTHER" id="PTHR11593:SF10">
    <property type="entry name" value="60S RIBOSOMAL PROTEIN L17"/>
    <property type="match status" value="1"/>
</dbReference>
<dbReference type="Proteomes" id="UP000801492">
    <property type="component" value="Unassembled WGS sequence"/>
</dbReference>
<evidence type="ECO:0000256" key="4">
    <source>
        <dbReference type="ARBA" id="ARBA00035207"/>
    </source>
</evidence>
<dbReference type="SUPFAM" id="SSF54843">
    <property type="entry name" value="Ribosomal protein L22"/>
    <property type="match status" value="1"/>
</dbReference>
<dbReference type="EMBL" id="VTPC01090590">
    <property type="protein sequence ID" value="KAF2882700.1"/>
    <property type="molecule type" value="Genomic_DNA"/>
</dbReference>
<proteinExistence type="inferred from homology"/>
<dbReference type="GO" id="GO:0002181">
    <property type="term" value="P:cytoplasmic translation"/>
    <property type="evidence" value="ECO:0007669"/>
    <property type="project" value="TreeGrafter"/>
</dbReference>
<comment type="caution">
    <text evidence="7">The sequence shown here is derived from an EMBL/GenBank/DDBJ whole genome shotgun (WGS) entry which is preliminary data.</text>
</comment>
<comment type="similarity">
    <text evidence="1 6">Belongs to the universal ribosomal protein uL22 family.</text>
</comment>
<keyword evidence="8" id="KW-1185">Reference proteome</keyword>
<gene>
    <name evidence="7" type="ORF">ILUMI_23433</name>
</gene>
<dbReference type="InterPro" id="IPR036394">
    <property type="entry name" value="Ribosomal_uL22_sf"/>
</dbReference>
<organism evidence="7 8">
    <name type="scientific">Ignelater luminosus</name>
    <name type="common">Cucubano</name>
    <name type="synonym">Pyrophorus luminosus</name>
    <dbReference type="NCBI Taxonomy" id="2038154"/>
    <lineage>
        <taxon>Eukaryota</taxon>
        <taxon>Metazoa</taxon>
        <taxon>Ecdysozoa</taxon>
        <taxon>Arthropoda</taxon>
        <taxon>Hexapoda</taxon>
        <taxon>Insecta</taxon>
        <taxon>Pterygota</taxon>
        <taxon>Neoptera</taxon>
        <taxon>Endopterygota</taxon>
        <taxon>Coleoptera</taxon>
        <taxon>Polyphaga</taxon>
        <taxon>Elateriformia</taxon>
        <taxon>Elateroidea</taxon>
        <taxon>Elateridae</taxon>
        <taxon>Agrypninae</taxon>
        <taxon>Pyrophorini</taxon>
        <taxon>Ignelater</taxon>
    </lineage>
</organism>
<dbReference type="PANTHER" id="PTHR11593">
    <property type="entry name" value="60S RIBOSOMAL PROTEIN L17"/>
    <property type="match status" value="1"/>
</dbReference>
<evidence type="ECO:0000313" key="8">
    <source>
        <dbReference type="Proteomes" id="UP000801492"/>
    </source>
</evidence>
<keyword evidence="2 6" id="KW-0689">Ribosomal protein</keyword>
<dbReference type="InterPro" id="IPR001063">
    <property type="entry name" value="Ribosomal_uL22"/>
</dbReference>
<evidence type="ECO:0000256" key="6">
    <source>
        <dbReference type="RuleBase" id="RU004005"/>
    </source>
</evidence>
<dbReference type="OrthoDB" id="10254664at2759"/>
<accession>A0A8K0CF90</accession>
<dbReference type="GO" id="GO:0003735">
    <property type="term" value="F:structural constituent of ribosome"/>
    <property type="evidence" value="ECO:0007669"/>
    <property type="project" value="InterPro"/>
</dbReference>